<organism evidence="2">
    <name type="scientific">Panicum hallii</name>
    <dbReference type="NCBI Taxonomy" id="206008"/>
    <lineage>
        <taxon>Eukaryota</taxon>
        <taxon>Viridiplantae</taxon>
        <taxon>Streptophyta</taxon>
        <taxon>Embryophyta</taxon>
        <taxon>Tracheophyta</taxon>
        <taxon>Spermatophyta</taxon>
        <taxon>Magnoliopsida</taxon>
        <taxon>Liliopsida</taxon>
        <taxon>Poales</taxon>
        <taxon>Poaceae</taxon>
        <taxon>PACMAD clade</taxon>
        <taxon>Panicoideae</taxon>
        <taxon>Panicodae</taxon>
        <taxon>Paniceae</taxon>
        <taxon>Panicinae</taxon>
        <taxon>Panicum</taxon>
        <taxon>Panicum sect. Panicum</taxon>
    </lineage>
</organism>
<feature type="signal peptide" evidence="1">
    <location>
        <begin position="1"/>
        <end position="30"/>
    </location>
</feature>
<sequence length="63" mass="6754">MLARWRPAGGRKVGGRWCVITGALLALGKGAVESKQRLPASRVVRRELIREAGREEGGGAEGR</sequence>
<dbReference type="AlphaFoldDB" id="A0A2T8I5U2"/>
<evidence type="ECO:0008006" key="3">
    <source>
        <dbReference type="Google" id="ProtNLM"/>
    </source>
</evidence>
<gene>
    <name evidence="2" type="ORF">PAHAL_9G553900</name>
</gene>
<dbReference type="Gramene" id="PVH33038">
    <property type="protein sequence ID" value="PVH33038"/>
    <property type="gene ID" value="PAHAL_9G553900"/>
</dbReference>
<dbReference type="EMBL" id="CM008054">
    <property type="protein sequence ID" value="PVH33038.1"/>
    <property type="molecule type" value="Genomic_DNA"/>
</dbReference>
<evidence type="ECO:0000256" key="1">
    <source>
        <dbReference type="SAM" id="SignalP"/>
    </source>
</evidence>
<feature type="chain" id="PRO_5015463618" description="DUF834 domain-containing protein" evidence="1">
    <location>
        <begin position="31"/>
        <end position="63"/>
    </location>
</feature>
<proteinExistence type="predicted"/>
<name>A0A2T8I5U2_9POAL</name>
<evidence type="ECO:0000313" key="2">
    <source>
        <dbReference type="EMBL" id="PVH33038.1"/>
    </source>
</evidence>
<protein>
    <recommendedName>
        <fullName evidence="3">DUF834 domain-containing protein</fullName>
    </recommendedName>
</protein>
<keyword evidence="1" id="KW-0732">Signal</keyword>
<accession>A0A2T8I5U2</accession>
<reference evidence="2" key="1">
    <citation type="submission" date="2018-04" db="EMBL/GenBank/DDBJ databases">
        <title>WGS assembly of Panicum hallii.</title>
        <authorList>
            <person name="Lovell J."/>
            <person name="Jenkins J."/>
            <person name="Lowry D."/>
            <person name="Mamidi S."/>
            <person name="Sreedasyam A."/>
            <person name="Weng X."/>
            <person name="Barry K."/>
            <person name="Bonette J."/>
            <person name="Campitelli B."/>
            <person name="Daum C."/>
            <person name="Gordon S."/>
            <person name="Gould B."/>
            <person name="Lipzen A."/>
            <person name="Macqueen A."/>
            <person name="Palacio-Mejia J."/>
            <person name="Plott C."/>
            <person name="Shakirov E."/>
            <person name="Shu S."/>
            <person name="Yoshinaga Y."/>
            <person name="Zane M."/>
            <person name="Rokhsar D."/>
            <person name="Grimwood J."/>
            <person name="Schmutz J."/>
            <person name="Juenger T."/>
        </authorList>
    </citation>
    <scope>NUCLEOTIDE SEQUENCE [LARGE SCALE GENOMIC DNA]</scope>
    <source>
        <strain evidence="2">FIL2</strain>
    </source>
</reference>
<dbReference type="Proteomes" id="UP000243499">
    <property type="component" value="Chromosome 9"/>
</dbReference>